<name>A0AA88E8M9_FICCA</name>
<proteinExistence type="predicted"/>
<accession>A0AA88E8M9</accession>
<organism evidence="2 3">
    <name type="scientific">Ficus carica</name>
    <name type="common">Common fig</name>
    <dbReference type="NCBI Taxonomy" id="3494"/>
    <lineage>
        <taxon>Eukaryota</taxon>
        <taxon>Viridiplantae</taxon>
        <taxon>Streptophyta</taxon>
        <taxon>Embryophyta</taxon>
        <taxon>Tracheophyta</taxon>
        <taxon>Spermatophyta</taxon>
        <taxon>Magnoliopsida</taxon>
        <taxon>eudicotyledons</taxon>
        <taxon>Gunneridae</taxon>
        <taxon>Pentapetalae</taxon>
        <taxon>rosids</taxon>
        <taxon>fabids</taxon>
        <taxon>Rosales</taxon>
        <taxon>Moraceae</taxon>
        <taxon>Ficeae</taxon>
        <taxon>Ficus</taxon>
    </lineage>
</organism>
<dbReference type="AlphaFoldDB" id="A0AA88E8M9"/>
<evidence type="ECO:0000313" key="3">
    <source>
        <dbReference type="Proteomes" id="UP001187192"/>
    </source>
</evidence>
<reference evidence="2" key="1">
    <citation type="submission" date="2023-07" db="EMBL/GenBank/DDBJ databases">
        <title>draft genome sequence of fig (Ficus carica).</title>
        <authorList>
            <person name="Takahashi T."/>
            <person name="Nishimura K."/>
        </authorList>
    </citation>
    <scope>NUCLEOTIDE SEQUENCE</scope>
</reference>
<dbReference type="Proteomes" id="UP001187192">
    <property type="component" value="Unassembled WGS sequence"/>
</dbReference>
<evidence type="ECO:0000256" key="1">
    <source>
        <dbReference type="SAM" id="MobiDB-lite"/>
    </source>
</evidence>
<keyword evidence="3" id="KW-1185">Reference proteome</keyword>
<protein>
    <submittedName>
        <fullName evidence="2">Uncharacterized protein</fullName>
    </submittedName>
</protein>
<feature type="region of interest" description="Disordered" evidence="1">
    <location>
        <begin position="80"/>
        <end position="102"/>
    </location>
</feature>
<gene>
    <name evidence="2" type="ORF">TIFTF001_038800</name>
</gene>
<comment type="caution">
    <text evidence="2">The sequence shown here is derived from an EMBL/GenBank/DDBJ whole genome shotgun (WGS) entry which is preliminary data.</text>
</comment>
<sequence length="102" mass="11370">MREARFMVHGSQQRHRDLIAGFGISRTFPEIVTVSQARHFHEHSSTENATSRCSLPSCLRRESVPIAVTIPSQAPSKFHLNRGCRNLGPQARSTSLGMTRKG</sequence>
<feature type="compositionally biased region" description="Polar residues" evidence="1">
    <location>
        <begin position="91"/>
        <end position="102"/>
    </location>
</feature>
<dbReference type="EMBL" id="BTGU01000926">
    <property type="protein sequence ID" value="GMN69758.1"/>
    <property type="molecule type" value="Genomic_DNA"/>
</dbReference>
<evidence type="ECO:0000313" key="2">
    <source>
        <dbReference type="EMBL" id="GMN69758.1"/>
    </source>
</evidence>